<keyword evidence="1" id="KW-0378">Hydrolase</keyword>
<sequence length="77" mass="8390">MAWGINAGLLDRERFEPAVRKGWSALKRAVHPNGKLGYVQQIGTGPRQAGKNDTQYYGTGALLMAACEITKLDATKQ</sequence>
<protein>
    <recommendedName>
        <fullName evidence="4">Glycosyl hydrolase family 88</fullName>
    </recommendedName>
</protein>
<name>A0A139SIX5_9BACT</name>
<dbReference type="SUPFAM" id="SSF48208">
    <property type="entry name" value="Six-hairpin glycosidases"/>
    <property type="match status" value="1"/>
</dbReference>
<gene>
    <name evidence="2" type="ORF">AXK11_08365</name>
</gene>
<evidence type="ECO:0000256" key="1">
    <source>
        <dbReference type="ARBA" id="ARBA00022801"/>
    </source>
</evidence>
<reference evidence="3" key="1">
    <citation type="submission" date="2016-02" db="EMBL/GenBank/DDBJ databases">
        <authorList>
            <person name="Sanders J.G."/>
            <person name="Lin J.Y."/>
            <person name="Wertz J.T."/>
            <person name="Russell J.A."/>
            <person name="Moreau C.S."/>
            <person name="Powell S."/>
        </authorList>
    </citation>
    <scope>NUCLEOTIDE SEQUENCE [LARGE SCALE GENOMIC DNA]</scope>
    <source>
        <strain evidence="3">CAG34</strain>
    </source>
</reference>
<proteinExistence type="predicted"/>
<dbReference type="RefSeq" id="WP_068631167.1">
    <property type="nucleotide sequence ID" value="NZ_LSZQ01000063.1"/>
</dbReference>
<dbReference type="STRING" id="1548207.AXK11_08365"/>
<evidence type="ECO:0000313" key="2">
    <source>
        <dbReference type="EMBL" id="KXU34471.1"/>
    </source>
</evidence>
<dbReference type="AlphaFoldDB" id="A0A139SIX5"/>
<accession>A0A139SIX5</accession>
<dbReference type="InterPro" id="IPR008928">
    <property type="entry name" value="6-hairpin_glycosidase_sf"/>
</dbReference>
<comment type="caution">
    <text evidence="2">The sequence shown here is derived from an EMBL/GenBank/DDBJ whole genome shotgun (WGS) entry which is preliminary data.</text>
</comment>
<dbReference type="EMBL" id="LSZQ01000063">
    <property type="protein sequence ID" value="KXU34471.1"/>
    <property type="molecule type" value="Genomic_DNA"/>
</dbReference>
<dbReference type="InterPro" id="IPR012341">
    <property type="entry name" value="6hp_glycosidase-like_sf"/>
</dbReference>
<dbReference type="PANTHER" id="PTHR33886">
    <property type="entry name" value="UNSATURATED RHAMNOGALACTURONAN HYDROLASE (EUROFUNG)"/>
    <property type="match status" value="1"/>
</dbReference>
<evidence type="ECO:0000313" key="3">
    <source>
        <dbReference type="Proteomes" id="UP000070058"/>
    </source>
</evidence>
<dbReference type="Pfam" id="PF07470">
    <property type="entry name" value="Glyco_hydro_88"/>
    <property type="match status" value="1"/>
</dbReference>
<dbReference type="InterPro" id="IPR010905">
    <property type="entry name" value="Glyco_hydro_88"/>
</dbReference>
<organism evidence="2 3">
    <name type="scientific">Cephaloticoccus primus</name>
    <dbReference type="NCBI Taxonomy" id="1548207"/>
    <lineage>
        <taxon>Bacteria</taxon>
        <taxon>Pseudomonadati</taxon>
        <taxon>Verrucomicrobiota</taxon>
        <taxon>Opitutia</taxon>
        <taxon>Opitutales</taxon>
        <taxon>Opitutaceae</taxon>
        <taxon>Cephaloticoccus</taxon>
    </lineage>
</organism>
<dbReference type="InterPro" id="IPR052043">
    <property type="entry name" value="PolySaccharide_Degr_Enz"/>
</dbReference>
<dbReference type="Proteomes" id="UP000070058">
    <property type="component" value="Unassembled WGS sequence"/>
</dbReference>
<evidence type="ECO:0008006" key="4">
    <source>
        <dbReference type="Google" id="ProtNLM"/>
    </source>
</evidence>
<dbReference type="PANTHER" id="PTHR33886:SF8">
    <property type="entry name" value="UNSATURATED RHAMNOGALACTURONAN HYDROLASE (EUROFUNG)"/>
    <property type="match status" value="1"/>
</dbReference>
<dbReference type="GO" id="GO:0016787">
    <property type="term" value="F:hydrolase activity"/>
    <property type="evidence" value="ECO:0007669"/>
    <property type="project" value="UniProtKB-KW"/>
</dbReference>
<dbReference type="Gene3D" id="1.50.10.10">
    <property type="match status" value="1"/>
</dbReference>
<keyword evidence="3" id="KW-1185">Reference proteome</keyword>
<dbReference type="GO" id="GO:0005975">
    <property type="term" value="P:carbohydrate metabolic process"/>
    <property type="evidence" value="ECO:0007669"/>
    <property type="project" value="InterPro"/>
</dbReference>